<comment type="caution">
    <text evidence="7">The sequence shown here is derived from an EMBL/GenBank/DDBJ whole genome shotgun (WGS) entry which is preliminary data.</text>
</comment>
<dbReference type="UniPathway" id="UPA00068">
    <property type="reaction ID" value="UER00108"/>
</dbReference>
<evidence type="ECO:0000259" key="6">
    <source>
        <dbReference type="SMART" id="SM00859"/>
    </source>
</evidence>
<protein>
    <recommendedName>
        <fullName evidence="4">N-acetyl-gamma-glutamyl-phosphate reductase</fullName>
        <shortName evidence="4">AGPR</shortName>
        <ecNumber evidence="4">1.2.1.38</ecNumber>
    </recommendedName>
    <alternativeName>
        <fullName evidence="4">N-acetyl-glutamate semialdehyde dehydrogenase</fullName>
        <shortName evidence="4">NAGSA dehydrogenase</shortName>
    </alternativeName>
</protein>
<dbReference type="InterPro" id="IPR000706">
    <property type="entry name" value="AGPR_type-1"/>
</dbReference>
<dbReference type="NCBIfam" id="TIGR01850">
    <property type="entry name" value="argC"/>
    <property type="match status" value="1"/>
</dbReference>
<evidence type="ECO:0000256" key="1">
    <source>
        <dbReference type="ARBA" id="ARBA00022605"/>
    </source>
</evidence>
<gene>
    <name evidence="4 7" type="primary">argC</name>
    <name evidence="7" type="ORF">MFU01_01550</name>
    <name evidence="8" type="ORF">SAMN05443572_1011337</name>
</gene>
<dbReference type="Proteomes" id="UP000183760">
    <property type="component" value="Unassembled WGS sequence"/>
</dbReference>
<evidence type="ECO:0000256" key="3">
    <source>
        <dbReference type="ARBA" id="ARBA00023002"/>
    </source>
</evidence>
<dbReference type="AlphaFoldDB" id="A0A511SVC3"/>
<dbReference type="Proteomes" id="UP000321514">
    <property type="component" value="Unassembled WGS sequence"/>
</dbReference>
<comment type="function">
    <text evidence="4">Catalyzes the NADPH-dependent reduction of N-acetyl-5-glutamyl phosphate to yield N-acetyl-L-glutamate 5-semialdehyde.</text>
</comment>
<dbReference type="Gene3D" id="3.30.360.10">
    <property type="entry name" value="Dihydrodipicolinate Reductase, domain 2"/>
    <property type="match status" value="1"/>
</dbReference>
<keyword evidence="4" id="KW-0963">Cytoplasm</keyword>
<dbReference type="EMBL" id="FOIB01000001">
    <property type="protein sequence ID" value="SET17485.1"/>
    <property type="molecule type" value="Genomic_DNA"/>
</dbReference>
<dbReference type="EMBL" id="BJXR01000005">
    <property type="protein sequence ID" value="GEN05118.1"/>
    <property type="molecule type" value="Genomic_DNA"/>
</dbReference>
<proteinExistence type="inferred from homology"/>
<evidence type="ECO:0000256" key="4">
    <source>
        <dbReference type="HAMAP-Rule" id="MF_00150"/>
    </source>
</evidence>
<comment type="catalytic activity">
    <reaction evidence="4">
        <text>N-acetyl-L-glutamate 5-semialdehyde + phosphate + NADP(+) = N-acetyl-L-glutamyl 5-phosphate + NADPH + H(+)</text>
        <dbReference type="Rhea" id="RHEA:21588"/>
        <dbReference type="ChEBI" id="CHEBI:15378"/>
        <dbReference type="ChEBI" id="CHEBI:29123"/>
        <dbReference type="ChEBI" id="CHEBI:43474"/>
        <dbReference type="ChEBI" id="CHEBI:57783"/>
        <dbReference type="ChEBI" id="CHEBI:57936"/>
        <dbReference type="ChEBI" id="CHEBI:58349"/>
        <dbReference type="EC" id="1.2.1.38"/>
    </reaction>
</comment>
<dbReference type="InterPro" id="IPR000534">
    <property type="entry name" value="Semialdehyde_DH_NAD-bd"/>
</dbReference>
<feature type="active site" evidence="4">
    <location>
        <position position="145"/>
    </location>
</feature>
<dbReference type="GO" id="GO:0070401">
    <property type="term" value="F:NADP+ binding"/>
    <property type="evidence" value="ECO:0007669"/>
    <property type="project" value="InterPro"/>
</dbReference>
<dbReference type="PANTHER" id="PTHR32338:SF11">
    <property type="entry name" value="[LYSW]-L-2-AMINOADIPATE_[LYSW]-L-GLUTAMATE PHOSPHATE REDUCTASE-RELATED"/>
    <property type="match status" value="1"/>
</dbReference>
<evidence type="ECO:0000313" key="9">
    <source>
        <dbReference type="Proteomes" id="UP000183760"/>
    </source>
</evidence>
<dbReference type="SMART" id="SM00859">
    <property type="entry name" value="Semialdhyde_dh"/>
    <property type="match status" value="1"/>
</dbReference>
<dbReference type="RefSeq" id="WP_074949759.1">
    <property type="nucleotide sequence ID" value="NZ_BJXR01000005.1"/>
</dbReference>
<keyword evidence="2 4" id="KW-0521">NADP</keyword>
<name>A0A511SVC3_MYXFU</name>
<dbReference type="SUPFAM" id="SSF51735">
    <property type="entry name" value="NAD(P)-binding Rossmann-fold domains"/>
    <property type="match status" value="1"/>
</dbReference>
<dbReference type="GO" id="GO:0051287">
    <property type="term" value="F:NAD binding"/>
    <property type="evidence" value="ECO:0007669"/>
    <property type="project" value="InterPro"/>
</dbReference>
<keyword evidence="3 4" id="KW-0560">Oxidoreductase</keyword>
<dbReference type="CDD" id="cd23939">
    <property type="entry name" value="AGPR_1_C_LysY"/>
    <property type="match status" value="1"/>
</dbReference>
<dbReference type="STRING" id="1334629.MFUL124B02_07590"/>
<dbReference type="HAMAP" id="MF_00150">
    <property type="entry name" value="ArgC_type1"/>
    <property type="match status" value="1"/>
</dbReference>
<dbReference type="Pfam" id="PF01118">
    <property type="entry name" value="Semialdhyde_dh"/>
    <property type="match status" value="1"/>
</dbReference>
<dbReference type="OrthoDB" id="9801289at2"/>
<evidence type="ECO:0000256" key="5">
    <source>
        <dbReference type="SAM" id="MobiDB-lite"/>
    </source>
</evidence>
<evidence type="ECO:0000313" key="8">
    <source>
        <dbReference type="EMBL" id="SET17485.1"/>
    </source>
</evidence>
<evidence type="ECO:0000313" key="10">
    <source>
        <dbReference type="Proteomes" id="UP000321514"/>
    </source>
</evidence>
<accession>A0A511SVC3</accession>
<reference evidence="7 10" key="2">
    <citation type="submission" date="2019-07" db="EMBL/GenBank/DDBJ databases">
        <title>Whole genome shotgun sequence of Myxococcus fulvus NBRC 100333.</title>
        <authorList>
            <person name="Hosoyama A."/>
            <person name="Uohara A."/>
            <person name="Ohji S."/>
            <person name="Ichikawa N."/>
        </authorList>
    </citation>
    <scope>NUCLEOTIDE SEQUENCE [LARGE SCALE GENOMIC DNA]</scope>
    <source>
        <strain evidence="7 10">NBRC 100333</strain>
    </source>
</reference>
<dbReference type="SUPFAM" id="SSF55347">
    <property type="entry name" value="Glyceraldehyde-3-phosphate dehydrogenase-like, C-terminal domain"/>
    <property type="match status" value="1"/>
</dbReference>
<keyword evidence="1 4" id="KW-0028">Amino-acid biosynthesis</keyword>
<evidence type="ECO:0000313" key="7">
    <source>
        <dbReference type="EMBL" id="GEN05118.1"/>
    </source>
</evidence>
<dbReference type="InterPro" id="IPR050085">
    <property type="entry name" value="AGPR"/>
</dbReference>
<keyword evidence="4" id="KW-0055">Arginine biosynthesis</keyword>
<dbReference type="GO" id="GO:0005737">
    <property type="term" value="C:cytoplasm"/>
    <property type="evidence" value="ECO:0007669"/>
    <property type="project" value="UniProtKB-SubCell"/>
</dbReference>
<feature type="region of interest" description="Disordered" evidence="5">
    <location>
        <begin position="174"/>
        <end position="193"/>
    </location>
</feature>
<dbReference type="GO" id="GO:0006526">
    <property type="term" value="P:L-arginine biosynthetic process"/>
    <property type="evidence" value="ECO:0007669"/>
    <property type="project" value="UniProtKB-UniRule"/>
</dbReference>
<feature type="domain" description="Semialdehyde dehydrogenase NAD-binding" evidence="6">
    <location>
        <begin position="3"/>
        <end position="137"/>
    </location>
</feature>
<dbReference type="Gene3D" id="3.40.50.720">
    <property type="entry name" value="NAD(P)-binding Rossmann-like Domain"/>
    <property type="match status" value="1"/>
</dbReference>
<dbReference type="GO" id="GO:0003942">
    <property type="term" value="F:N-acetyl-gamma-glutamyl-phosphate reductase activity"/>
    <property type="evidence" value="ECO:0007669"/>
    <property type="project" value="UniProtKB-UniRule"/>
</dbReference>
<dbReference type="EC" id="1.2.1.38" evidence="4"/>
<comment type="subcellular location">
    <subcellularLocation>
        <location evidence="4">Cytoplasm</location>
    </subcellularLocation>
</comment>
<reference evidence="8 9" key="1">
    <citation type="submission" date="2016-10" db="EMBL/GenBank/DDBJ databases">
        <authorList>
            <person name="Varghese N."/>
            <person name="Submissions S."/>
        </authorList>
    </citation>
    <scope>NUCLEOTIDE SEQUENCE [LARGE SCALE GENOMIC DNA]</scope>
    <source>
        <strain evidence="8 9">DSM 16525</strain>
    </source>
</reference>
<organism evidence="7 10">
    <name type="scientific">Myxococcus fulvus</name>
    <dbReference type="NCBI Taxonomy" id="33"/>
    <lineage>
        <taxon>Bacteria</taxon>
        <taxon>Pseudomonadati</taxon>
        <taxon>Myxococcota</taxon>
        <taxon>Myxococcia</taxon>
        <taxon>Myxococcales</taxon>
        <taxon>Cystobacterineae</taxon>
        <taxon>Myxococcaceae</taxon>
        <taxon>Myxococcus</taxon>
    </lineage>
</organism>
<dbReference type="Pfam" id="PF22698">
    <property type="entry name" value="Semialdhyde_dhC_1"/>
    <property type="match status" value="1"/>
</dbReference>
<sequence length="347" mass="36991">MTRVAVLGAGGYAGGEVLRLLLAHPAVEVAQATSEQHAGKRLDFPHPHLRGASTLRFAPHDALEPCDVLVSCMPSGELIRRWSQVSPLAARIIDLSADFRLGPVDHARWYPRAPRPAELPEFVYGLPEWAGARLKDARWVAVPGCMAHAALLGLLPLVRAGLVRPEMVVVDAKTGSSGGGATPDRSSHHPERASALRCYRPTGHRHTGEIEAATERFTGTRATVHFSATAVPSVRGILATVHAFAARPLEDANEPLRALASTYREHPFVNVLRANASASPFPEPGPLSGTNHCDLSVDVDAERGRIVVNAALDNLVKGAAGTAVHALNLMLGRPETEGLGFRGLHPL</sequence>
<dbReference type="InterPro" id="IPR058924">
    <property type="entry name" value="AGPR_dimerisation_dom"/>
</dbReference>
<dbReference type="InterPro" id="IPR036291">
    <property type="entry name" value="NAD(P)-bd_dom_sf"/>
</dbReference>
<comment type="pathway">
    <text evidence="4">Amino-acid biosynthesis; L-arginine biosynthesis; N(2)-acetyl-L-ornithine from L-glutamate: step 3/4.</text>
</comment>
<comment type="similarity">
    <text evidence="4">Belongs to the NAGSA dehydrogenase family. Type 1 subfamily.</text>
</comment>
<dbReference type="PANTHER" id="PTHR32338">
    <property type="entry name" value="N-ACETYL-GAMMA-GLUTAMYL-PHOSPHATE REDUCTASE, CHLOROPLASTIC-RELATED-RELATED"/>
    <property type="match status" value="1"/>
</dbReference>
<keyword evidence="9" id="KW-1185">Reference proteome</keyword>
<evidence type="ECO:0000256" key="2">
    <source>
        <dbReference type="ARBA" id="ARBA00022857"/>
    </source>
</evidence>